<feature type="transmembrane region" description="Helical" evidence="1">
    <location>
        <begin position="82"/>
        <end position="101"/>
    </location>
</feature>
<name>A0A915YLJ5_9BACT</name>
<dbReference type="PANTHER" id="PTHR34220:SF7">
    <property type="entry name" value="SENSOR HISTIDINE KINASE YPDA"/>
    <property type="match status" value="1"/>
</dbReference>
<feature type="domain" description="Signal transduction histidine kinase internal region" evidence="2">
    <location>
        <begin position="161"/>
        <end position="238"/>
    </location>
</feature>
<keyword evidence="3" id="KW-0808">Transferase</keyword>
<sequence length="350" mass="40868">MKTKNVFLIHLILWLVFVLPISSASIFVFKVNPELIWSIYPAATWAYIVTDTIYNILSFGVSFYLFYFFVFKWLFLSPLTKINWLKSLGLFLGEYILELLIMEQVYPPDVAYPDIMVGIEVTMLIWLLFRLGLAIGARALIEYINERNQRKKLEQFNFQSELSLFRAQVNPHFLFNTLNNIDALIYTNPDQASATLIKLSKQMRYLLYDSNTEQIDLGSEIEFIQNYIDLERIRLKNKKFVLLKTSGNLEGIRVAPMLFIAFVENAFKHCKNREKDNGLQIELRVEEETLVFECENDYDEIVSNQNVKYSGVGLDLVKKRLDLIYGANYQLTINSADNRYKVQLTLPLSY</sequence>
<dbReference type="Gene3D" id="3.30.565.10">
    <property type="entry name" value="Histidine kinase-like ATPase, C-terminal domain"/>
    <property type="match status" value="1"/>
</dbReference>
<protein>
    <submittedName>
        <fullName evidence="3">Histidine kinase</fullName>
    </submittedName>
</protein>
<keyword evidence="3" id="KW-0418">Kinase</keyword>
<gene>
    <name evidence="3" type="ORF">AsAng_0062320</name>
</gene>
<dbReference type="GO" id="GO:0016020">
    <property type="term" value="C:membrane"/>
    <property type="evidence" value="ECO:0007669"/>
    <property type="project" value="InterPro"/>
</dbReference>
<accession>A0A915YLJ5</accession>
<proteinExistence type="predicted"/>
<dbReference type="AlphaFoldDB" id="A0A915YLJ5"/>
<organism evidence="3 4">
    <name type="scientific">Aureispira anguillae</name>
    <dbReference type="NCBI Taxonomy" id="2864201"/>
    <lineage>
        <taxon>Bacteria</taxon>
        <taxon>Pseudomonadati</taxon>
        <taxon>Bacteroidota</taxon>
        <taxon>Saprospiria</taxon>
        <taxon>Saprospirales</taxon>
        <taxon>Saprospiraceae</taxon>
        <taxon>Aureispira</taxon>
    </lineage>
</organism>
<feature type="transmembrane region" description="Helical" evidence="1">
    <location>
        <begin position="121"/>
        <end position="141"/>
    </location>
</feature>
<dbReference type="EMBL" id="AP026867">
    <property type="protein sequence ID" value="BDS15448.1"/>
    <property type="molecule type" value="Genomic_DNA"/>
</dbReference>
<dbReference type="InterPro" id="IPR050640">
    <property type="entry name" value="Bact_2-comp_sensor_kinase"/>
</dbReference>
<evidence type="ECO:0000256" key="1">
    <source>
        <dbReference type="SAM" id="Phobius"/>
    </source>
</evidence>
<dbReference type="Pfam" id="PF06580">
    <property type="entry name" value="His_kinase"/>
    <property type="match status" value="1"/>
</dbReference>
<dbReference type="PANTHER" id="PTHR34220">
    <property type="entry name" value="SENSOR HISTIDINE KINASE YPDA"/>
    <property type="match status" value="1"/>
</dbReference>
<dbReference type="SUPFAM" id="SSF55874">
    <property type="entry name" value="ATPase domain of HSP90 chaperone/DNA topoisomerase II/histidine kinase"/>
    <property type="match status" value="1"/>
</dbReference>
<reference evidence="3" key="1">
    <citation type="submission" date="2022-09" db="EMBL/GenBank/DDBJ databases">
        <title>Aureispira anguillicida sp. nov., isolated from Leptocephalus of Japanese eel Anguilla japonica.</title>
        <authorList>
            <person name="Yuasa K."/>
            <person name="Mekata T."/>
            <person name="Ikunari K."/>
        </authorList>
    </citation>
    <scope>NUCLEOTIDE SEQUENCE</scope>
    <source>
        <strain evidence="3">EL160426</strain>
    </source>
</reference>
<dbReference type="RefSeq" id="WP_264790605.1">
    <property type="nucleotide sequence ID" value="NZ_AP026867.1"/>
</dbReference>
<dbReference type="KEGG" id="aup:AsAng_0062320"/>
<dbReference type="GO" id="GO:0000155">
    <property type="term" value="F:phosphorelay sensor kinase activity"/>
    <property type="evidence" value="ECO:0007669"/>
    <property type="project" value="InterPro"/>
</dbReference>
<keyword evidence="1" id="KW-1133">Transmembrane helix</keyword>
<keyword evidence="4" id="KW-1185">Reference proteome</keyword>
<dbReference type="InterPro" id="IPR010559">
    <property type="entry name" value="Sig_transdc_His_kin_internal"/>
</dbReference>
<dbReference type="InterPro" id="IPR036890">
    <property type="entry name" value="HATPase_C_sf"/>
</dbReference>
<keyword evidence="1" id="KW-0812">Transmembrane</keyword>
<feature type="transmembrane region" description="Helical" evidence="1">
    <location>
        <begin position="53"/>
        <end position="75"/>
    </location>
</feature>
<evidence type="ECO:0000313" key="3">
    <source>
        <dbReference type="EMBL" id="BDS15448.1"/>
    </source>
</evidence>
<keyword evidence="1" id="KW-0472">Membrane</keyword>
<evidence type="ECO:0000313" key="4">
    <source>
        <dbReference type="Proteomes" id="UP001060919"/>
    </source>
</evidence>
<evidence type="ECO:0000259" key="2">
    <source>
        <dbReference type="Pfam" id="PF06580"/>
    </source>
</evidence>
<dbReference type="Proteomes" id="UP001060919">
    <property type="component" value="Chromosome"/>
</dbReference>